<accession>A0AAV1D1M4</accession>
<dbReference type="GO" id="GO:0031179">
    <property type="term" value="P:peptide modification"/>
    <property type="evidence" value="ECO:0007669"/>
    <property type="project" value="InterPro"/>
</dbReference>
<dbReference type="PANTHER" id="PTHR12736">
    <property type="entry name" value="LANC-LIKE PROTEIN"/>
    <property type="match status" value="1"/>
</dbReference>
<gene>
    <name evidence="2" type="ORF">OLC1_LOCUS11273</name>
</gene>
<reference evidence="2" key="1">
    <citation type="submission" date="2023-03" db="EMBL/GenBank/DDBJ databases">
        <authorList>
            <person name="Julca I."/>
        </authorList>
    </citation>
    <scope>NUCLEOTIDE SEQUENCE</scope>
</reference>
<dbReference type="PANTHER" id="PTHR12736:SF22">
    <property type="entry name" value="LANC-LIKE PROTEIN GCL2"/>
    <property type="match status" value="1"/>
</dbReference>
<dbReference type="Pfam" id="PF05147">
    <property type="entry name" value="LANC_like"/>
    <property type="match status" value="1"/>
</dbReference>
<keyword evidence="3" id="KW-1185">Reference proteome</keyword>
<keyword evidence="1" id="KW-1133">Transmembrane helix</keyword>
<dbReference type="AlphaFoldDB" id="A0AAV1D1M4"/>
<dbReference type="InterPro" id="IPR012341">
    <property type="entry name" value="6hp_glycosidase-like_sf"/>
</dbReference>
<dbReference type="Proteomes" id="UP001161247">
    <property type="component" value="Chromosome 4"/>
</dbReference>
<name>A0AAV1D1M4_OLDCO</name>
<dbReference type="Gene3D" id="1.50.10.10">
    <property type="match status" value="1"/>
</dbReference>
<dbReference type="SUPFAM" id="SSF158745">
    <property type="entry name" value="LanC-like"/>
    <property type="match status" value="1"/>
</dbReference>
<keyword evidence="1" id="KW-0472">Membrane</keyword>
<dbReference type="GO" id="GO:0005886">
    <property type="term" value="C:plasma membrane"/>
    <property type="evidence" value="ECO:0007669"/>
    <property type="project" value="TreeGrafter"/>
</dbReference>
<dbReference type="InterPro" id="IPR007822">
    <property type="entry name" value="LANC-like"/>
</dbReference>
<feature type="transmembrane region" description="Helical" evidence="1">
    <location>
        <begin position="298"/>
        <end position="316"/>
    </location>
</feature>
<evidence type="ECO:0000313" key="2">
    <source>
        <dbReference type="EMBL" id="CAI9101759.1"/>
    </source>
</evidence>
<evidence type="ECO:0000313" key="3">
    <source>
        <dbReference type="Proteomes" id="UP001161247"/>
    </source>
</evidence>
<protein>
    <submittedName>
        <fullName evidence="2">OLC1v1039166C1</fullName>
    </submittedName>
</protein>
<proteinExistence type="predicted"/>
<organism evidence="2 3">
    <name type="scientific">Oldenlandia corymbosa var. corymbosa</name>
    <dbReference type="NCBI Taxonomy" id="529605"/>
    <lineage>
        <taxon>Eukaryota</taxon>
        <taxon>Viridiplantae</taxon>
        <taxon>Streptophyta</taxon>
        <taxon>Embryophyta</taxon>
        <taxon>Tracheophyta</taxon>
        <taxon>Spermatophyta</taxon>
        <taxon>Magnoliopsida</taxon>
        <taxon>eudicotyledons</taxon>
        <taxon>Gunneridae</taxon>
        <taxon>Pentapetalae</taxon>
        <taxon>asterids</taxon>
        <taxon>lamiids</taxon>
        <taxon>Gentianales</taxon>
        <taxon>Rubiaceae</taxon>
        <taxon>Rubioideae</taxon>
        <taxon>Spermacoceae</taxon>
        <taxon>Hedyotis-Oldenlandia complex</taxon>
        <taxon>Oldenlandia</taxon>
    </lineage>
</organism>
<evidence type="ECO:0000256" key="1">
    <source>
        <dbReference type="SAM" id="Phobius"/>
    </source>
</evidence>
<keyword evidence="1" id="KW-0812">Transmembrane</keyword>
<sequence length="333" mass="37216">MALRNFQMGMLDYAHENPDYEDEIEQRGQLPELGSDDHLFMLLLTTYDRIVERLKVAALELKETIVAETWGSGQNVGDFTLYSGALGTTFLPRKSFRVTQDEEDLRTCSEIVKACDSAPVCSRDVSFIKGRAGVCAFGAVVAKAMDGDELMISYLSKFKEIDLPADLSDGLMHGRASYLWACLFINKHLGKGTISSAHLWNGKNYWGAAHGVAGILIGGRNLMDQLWSTVEELLSRLLCVAFWLPVVCSIIFSRTTVVIPFGKVTESCELPALCLRSALHILLEFPRFYPSLDFTLEFPTIPSVVTMVLVVLTILIRRPVWIVNQGLWNSLWI</sequence>
<dbReference type="GO" id="GO:0005975">
    <property type="term" value="P:carbohydrate metabolic process"/>
    <property type="evidence" value="ECO:0007669"/>
    <property type="project" value="InterPro"/>
</dbReference>
<dbReference type="EMBL" id="OX459121">
    <property type="protein sequence ID" value="CAI9101759.1"/>
    <property type="molecule type" value="Genomic_DNA"/>
</dbReference>